<proteinExistence type="predicted"/>
<evidence type="ECO:0000313" key="1">
    <source>
        <dbReference type="EnsemblPlants" id="OBART05G18380.1"/>
    </source>
</evidence>
<reference evidence="1" key="1">
    <citation type="journal article" date="2009" name="Rice">
        <title>De Novo Next Generation Sequencing of Plant Genomes.</title>
        <authorList>
            <person name="Rounsley S."/>
            <person name="Marri P.R."/>
            <person name="Yu Y."/>
            <person name="He R."/>
            <person name="Sisneros N."/>
            <person name="Goicoechea J.L."/>
            <person name="Lee S.J."/>
            <person name="Angelova A."/>
            <person name="Kudrna D."/>
            <person name="Luo M."/>
            <person name="Affourtit J."/>
            <person name="Desany B."/>
            <person name="Knight J."/>
            <person name="Niazi F."/>
            <person name="Egholm M."/>
            <person name="Wing R.A."/>
        </authorList>
    </citation>
    <scope>NUCLEOTIDE SEQUENCE [LARGE SCALE GENOMIC DNA]</scope>
    <source>
        <strain evidence="1">cv. IRGC 105608</strain>
    </source>
</reference>
<sequence length="178" mass="19285">MTLLSLRPPPVGTTVATLSPSTTGATLPFHFLYSKVAWGRRHLKVVVLGDDNPKDGVEVCAPRPREGDFAGVYRGELRGSSGESQDIQRSRISSNGCRDLNGVEQVKVNGAVSRYSFSSFSRRGRLISRLGREKVIVETKLHLGGRLVEQASSEGSCGASELGIKWVTWNTNLSLVDA</sequence>
<keyword evidence="2" id="KW-1185">Reference proteome</keyword>
<dbReference type="PaxDb" id="65489-OBART05G18380.1"/>
<name>A0A0D3G8A7_9ORYZ</name>
<organism evidence="1">
    <name type="scientific">Oryza barthii</name>
    <dbReference type="NCBI Taxonomy" id="65489"/>
    <lineage>
        <taxon>Eukaryota</taxon>
        <taxon>Viridiplantae</taxon>
        <taxon>Streptophyta</taxon>
        <taxon>Embryophyta</taxon>
        <taxon>Tracheophyta</taxon>
        <taxon>Spermatophyta</taxon>
        <taxon>Magnoliopsida</taxon>
        <taxon>Liliopsida</taxon>
        <taxon>Poales</taxon>
        <taxon>Poaceae</taxon>
        <taxon>BOP clade</taxon>
        <taxon>Oryzoideae</taxon>
        <taxon>Oryzeae</taxon>
        <taxon>Oryzinae</taxon>
        <taxon>Oryza</taxon>
    </lineage>
</organism>
<accession>A0A0D3G8A7</accession>
<dbReference type="AlphaFoldDB" id="A0A0D3G8A7"/>
<evidence type="ECO:0000313" key="2">
    <source>
        <dbReference type="Proteomes" id="UP000026960"/>
    </source>
</evidence>
<dbReference type="Gramene" id="OBART05G18380.1">
    <property type="protein sequence ID" value="OBART05G18380.1"/>
    <property type="gene ID" value="OBART05G18380"/>
</dbReference>
<dbReference type="Proteomes" id="UP000026960">
    <property type="component" value="Chromosome 5"/>
</dbReference>
<reference evidence="1" key="2">
    <citation type="submission" date="2015-03" db="UniProtKB">
        <authorList>
            <consortium name="EnsemblPlants"/>
        </authorList>
    </citation>
    <scope>IDENTIFICATION</scope>
</reference>
<protein>
    <submittedName>
        <fullName evidence="1">Uncharacterized protein</fullName>
    </submittedName>
</protein>
<dbReference type="HOGENOM" id="CLU_1512972_0_0_1"/>
<dbReference type="EnsemblPlants" id="OBART05G18380.1">
    <property type="protein sequence ID" value="OBART05G18380.1"/>
    <property type="gene ID" value="OBART05G18380"/>
</dbReference>